<evidence type="ECO:0000313" key="1">
    <source>
        <dbReference type="EMBL" id="AKA70790.1"/>
    </source>
</evidence>
<dbReference type="KEGG" id="csq:CSCA_3665"/>
<protein>
    <submittedName>
        <fullName evidence="1">Uncharacterized protein</fullName>
    </submittedName>
</protein>
<dbReference type="Proteomes" id="UP000033115">
    <property type="component" value="Chromosome"/>
</dbReference>
<organism evidence="1 2">
    <name type="scientific">Clostridium scatologenes</name>
    <dbReference type="NCBI Taxonomy" id="1548"/>
    <lineage>
        <taxon>Bacteria</taxon>
        <taxon>Bacillati</taxon>
        <taxon>Bacillota</taxon>
        <taxon>Clostridia</taxon>
        <taxon>Eubacteriales</taxon>
        <taxon>Clostridiaceae</taxon>
        <taxon>Clostridium</taxon>
    </lineage>
</organism>
<sequence length="41" mass="4952">MAFILSVWKNIKKILKNLLQNNNYYYIIINVESIKIKILIK</sequence>
<dbReference type="HOGENOM" id="CLU_3268205_0_0_9"/>
<evidence type="ECO:0000313" key="2">
    <source>
        <dbReference type="Proteomes" id="UP000033115"/>
    </source>
</evidence>
<dbReference type="STRING" id="1548.CSCA_3665"/>
<keyword evidence="2" id="KW-1185">Reference proteome</keyword>
<name>A0A0E3M7U8_CLOSL</name>
<accession>A0A0E3M7U8</accession>
<dbReference type="EMBL" id="CP009933">
    <property type="protein sequence ID" value="AKA70790.1"/>
    <property type="molecule type" value="Genomic_DNA"/>
</dbReference>
<reference evidence="1 2" key="1">
    <citation type="journal article" date="2015" name="J. Biotechnol.">
        <title>Complete genome sequence of a malodorant-producing acetogen, Clostridium scatologenes ATCC 25775(T).</title>
        <authorList>
            <person name="Zhu Z."/>
            <person name="Guo T."/>
            <person name="Zheng H."/>
            <person name="Song T."/>
            <person name="Ouyang P."/>
            <person name="Xie J."/>
        </authorList>
    </citation>
    <scope>NUCLEOTIDE SEQUENCE [LARGE SCALE GENOMIC DNA]</scope>
    <source>
        <strain evidence="1 2">ATCC 25775</strain>
    </source>
</reference>
<dbReference type="AlphaFoldDB" id="A0A0E3M7U8"/>
<proteinExistence type="predicted"/>
<gene>
    <name evidence="1" type="ORF">CSCA_3665</name>
</gene>